<dbReference type="Pfam" id="PF13429">
    <property type="entry name" value="TPR_15"/>
    <property type="match status" value="1"/>
</dbReference>
<gene>
    <name evidence="4" type="ORF">BW247_10070</name>
</gene>
<dbReference type="Pfam" id="PF24604">
    <property type="entry name" value="B-barrel_PelB_C"/>
    <property type="match status" value="1"/>
</dbReference>
<keyword evidence="5" id="KW-1185">Reference proteome</keyword>
<evidence type="ECO:0000256" key="1">
    <source>
        <dbReference type="PROSITE-ProRule" id="PRU00339"/>
    </source>
</evidence>
<feature type="domain" description="PelB C-terminal" evidence="3">
    <location>
        <begin position="637"/>
        <end position="939"/>
    </location>
</feature>
<proteinExistence type="predicted"/>
<dbReference type="RefSeq" id="WP_076837034.1">
    <property type="nucleotide sequence ID" value="NZ_CP019434.1"/>
</dbReference>
<keyword evidence="2" id="KW-0732">Signal</keyword>
<dbReference type="EMBL" id="CP019434">
    <property type="protein sequence ID" value="APZ43393.1"/>
    <property type="molecule type" value="Genomic_DNA"/>
</dbReference>
<keyword evidence="1" id="KW-0802">TPR repeat</keyword>
<dbReference type="Proteomes" id="UP000243807">
    <property type="component" value="Chromosome"/>
</dbReference>
<evidence type="ECO:0000259" key="3">
    <source>
        <dbReference type="Pfam" id="PF24604"/>
    </source>
</evidence>
<dbReference type="AlphaFoldDB" id="A0A1P8UHR8"/>
<feature type="repeat" description="TPR" evidence="1">
    <location>
        <begin position="348"/>
        <end position="381"/>
    </location>
</feature>
<dbReference type="STRING" id="1765967.BW247_10070"/>
<reference evidence="4 5" key="1">
    <citation type="submission" date="2017-01" db="EMBL/GenBank/DDBJ databases">
        <title>Draft sequence of Acidihalobacter ferrooxidans strain DSM 14175 (strain V8).</title>
        <authorList>
            <person name="Khaleque H.N."/>
            <person name="Ramsay J.P."/>
            <person name="Murphy R.J.T."/>
            <person name="Kaksonen A.H."/>
            <person name="Boxall N.J."/>
            <person name="Watkin E.L.J."/>
        </authorList>
    </citation>
    <scope>NUCLEOTIDE SEQUENCE [LARGE SCALE GENOMIC DNA]</scope>
    <source>
        <strain evidence="4 5">V8</strain>
    </source>
</reference>
<dbReference type="InterPro" id="IPR019734">
    <property type="entry name" value="TPR_rpt"/>
</dbReference>
<dbReference type="Gene3D" id="1.25.40.10">
    <property type="entry name" value="Tetratricopeptide repeat domain"/>
    <property type="match status" value="2"/>
</dbReference>
<dbReference type="OrthoDB" id="7057888at2"/>
<sequence>MSVALTLRRLSVLFTLALAPGMPGAAATEAPTLPTRPFQSEDWNLAWQAFIGAGKVQEAYGLALKAVAARPASRLWWQRLAQAARWSSHPQTALEALTRLAESFGDRKALREALNLAIGLEEHSRTLGLLRLAIHAGMATPAERRMLTGLYLDTGQPLAAIRALQDEFRRRPEPELLWEQAVIYRLIGDPDKELTVLRAYQRRYGPTPRVMLAIATREYIQGHFERALDGLIAAQSRAKPSDTAYWETLSGLAWMLGRYDLAARSARVLVHHGKASATLYQRLVFIEQYTHAHKAFADAERGWRVTHDPALFMSMLAIASSLTPSRPWLERAFAELTPDEARQFADRTFYWTSLANLRAQQGDFESAATAYRKALRLAPQDNNILSGYLWLYADQNKERSLRPQLGQLERRAANAPALWGPLAAIYAALDEPQRALPWLKRQWPTHHGDPLWLLNYADTLAQADLDRQAWTMRRRALTLLETTPTHASTKQRENRRRIARARLIATLLPGDPGRRAMQTLAATDTSREARVAVLGAALDAQDMMLARWWREHAFTHASPPAWAALSLALADNDGPAIARLLATQRDRLPRRDRVDAAQRLGWDPLALSLAWQGMQGEPADRRLHRQFRELALPRAASIGVSSSVQSGSGLLTMPGTLDLRDWLSPRDRLQVSASLAAQHSTNSTQLGTPPAAPDDLLVQWRHLTRRGHFDLSLSAGHDLASWFRLGLAWTRTWTDALHTTFEATRGAQPTATVPLSLGGLEDRLAASVDLRLTPRDNLSAQFGAAQLYAQGGGALGNAQTATLTLRHKFWFAPPDFTLDASLSGARYQRATRLPPQLAALVPGGQTPDVAFFVPGSYVQACIGGSFNTHYQTDYAAKLRPFASASVCANSAYGAGYDLQGGFALPLLGPDHLAVNAGISSNFGTQNSPTAQIGLSYRYYFVPLP</sequence>
<dbReference type="KEGG" id="afy:BW247_10070"/>
<dbReference type="SUPFAM" id="SSF48452">
    <property type="entry name" value="TPR-like"/>
    <property type="match status" value="2"/>
</dbReference>
<evidence type="ECO:0000256" key="2">
    <source>
        <dbReference type="SAM" id="SignalP"/>
    </source>
</evidence>
<name>A0A1P8UHR8_9GAMM</name>
<dbReference type="PROSITE" id="PS50005">
    <property type="entry name" value="TPR"/>
    <property type="match status" value="1"/>
</dbReference>
<organism evidence="4 5">
    <name type="scientific">Acidihalobacter ferrooxydans</name>
    <dbReference type="NCBI Taxonomy" id="1765967"/>
    <lineage>
        <taxon>Bacteria</taxon>
        <taxon>Pseudomonadati</taxon>
        <taxon>Pseudomonadota</taxon>
        <taxon>Gammaproteobacteria</taxon>
        <taxon>Chromatiales</taxon>
        <taxon>Ectothiorhodospiraceae</taxon>
        <taxon>Acidihalobacter</taxon>
    </lineage>
</organism>
<dbReference type="SMART" id="SM00028">
    <property type="entry name" value="TPR"/>
    <property type="match status" value="1"/>
</dbReference>
<accession>A0A1P8UHR8</accession>
<feature type="signal peptide" evidence="2">
    <location>
        <begin position="1"/>
        <end position="25"/>
    </location>
</feature>
<feature type="chain" id="PRO_5013360797" description="PelB C-terminal domain-containing protein" evidence="2">
    <location>
        <begin position="26"/>
        <end position="944"/>
    </location>
</feature>
<evidence type="ECO:0000313" key="5">
    <source>
        <dbReference type="Proteomes" id="UP000243807"/>
    </source>
</evidence>
<evidence type="ECO:0000313" key="4">
    <source>
        <dbReference type="EMBL" id="APZ43393.1"/>
    </source>
</evidence>
<dbReference type="InterPro" id="IPR057306">
    <property type="entry name" value="B-barrel_PelB_C"/>
</dbReference>
<dbReference type="InterPro" id="IPR011990">
    <property type="entry name" value="TPR-like_helical_dom_sf"/>
</dbReference>
<protein>
    <recommendedName>
        <fullName evidence="3">PelB C-terminal domain-containing protein</fullName>
    </recommendedName>
</protein>